<dbReference type="Gene3D" id="1.10.1600.10">
    <property type="match status" value="1"/>
</dbReference>
<evidence type="ECO:0000313" key="2">
    <source>
        <dbReference type="Proteomes" id="UP000695022"/>
    </source>
</evidence>
<dbReference type="SUPFAM" id="SSF100939">
    <property type="entry name" value="SPOC domain-like"/>
    <property type="match status" value="1"/>
</dbReference>
<feature type="domain" description="Ku70/Ku80 C-terminal arm" evidence="1">
    <location>
        <begin position="54"/>
        <end position="89"/>
    </location>
</feature>
<dbReference type="RefSeq" id="XP_014670156.1">
    <property type="nucleotide sequence ID" value="XM_014814670.1"/>
</dbReference>
<name>A0ABM1ED85_PRICU</name>
<protein>
    <submittedName>
        <fullName evidence="3">X-ray repair cross-complementing protein 6-like</fullName>
    </submittedName>
</protein>
<dbReference type="GeneID" id="106811129"/>
<proteinExistence type="predicted"/>
<sequence length="90" mass="10507">MDEHKVQVTPPGFHVVFLPFADDLRKLKLQEMPRANEEQIAKAKVVIKKLKIIYSPESFENPVLQKHWRNIEAFALERDAPESFVDYTVT</sequence>
<dbReference type="Proteomes" id="UP000695022">
    <property type="component" value="Unplaced"/>
</dbReference>
<dbReference type="InterPro" id="IPR016194">
    <property type="entry name" value="SPOC-like_C_dom_sf"/>
</dbReference>
<evidence type="ECO:0000259" key="1">
    <source>
        <dbReference type="Pfam" id="PF03730"/>
    </source>
</evidence>
<reference evidence="3" key="1">
    <citation type="submission" date="2025-08" db="UniProtKB">
        <authorList>
            <consortium name="RefSeq"/>
        </authorList>
    </citation>
    <scope>IDENTIFICATION</scope>
</reference>
<gene>
    <name evidence="3" type="primary">LOC106811129</name>
</gene>
<dbReference type="InterPro" id="IPR005160">
    <property type="entry name" value="Ku_C"/>
</dbReference>
<evidence type="ECO:0000313" key="3">
    <source>
        <dbReference type="RefSeq" id="XP_014670156.1"/>
    </source>
</evidence>
<dbReference type="Pfam" id="PF03730">
    <property type="entry name" value="Ku_C"/>
    <property type="match status" value="1"/>
</dbReference>
<keyword evidence="2" id="KW-1185">Reference proteome</keyword>
<dbReference type="PANTHER" id="PTHR12604">
    <property type="entry name" value="KU AUTOANTIGEN DNA HELICASE"/>
    <property type="match status" value="1"/>
</dbReference>
<accession>A0ABM1ED85</accession>
<dbReference type="PANTHER" id="PTHR12604:SF2">
    <property type="entry name" value="X-RAY REPAIR CROSS-COMPLEMENTING PROTEIN 6"/>
    <property type="match status" value="1"/>
</dbReference>
<organism evidence="2 3">
    <name type="scientific">Priapulus caudatus</name>
    <name type="common">Priapulid worm</name>
    <dbReference type="NCBI Taxonomy" id="37621"/>
    <lineage>
        <taxon>Eukaryota</taxon>
        <taxon>Metazoa</taxon>
        <taxon>Ecdysozoa</taxon>
        <taxon>Scalidophora</taxon>
        <taxon>Priapulida</taxon>
        <taxon>Priapulimorpha</taxon>
        <taxon>Priapulimorphida</taxon>
        <taxon>Priapulidae</taxon>
        <taxon>Priapulus</taxon>
    </lineage>
</organism>